<name>A0ABY7QTH1_9FIRM</name>
<feature type="transmembrane region" description="Helical" evidence="6">
    <location>
        <begin position="108"/>
        <end position="126"/>
    </location>
</feature>
<dbReference type="Proteomes" id="UP001210339">
    <property type="component" value="Chromosome"/>
</dbReference>
<keyword evidence="9" id="KW-1185">Reference proteome</keyword>
<proteinExistence type="inferred from homology"/>
<evidence type="ECO:0000256" key="3">
    <source>
        <dbReference type="ARBA" id="ARBA00022692"/>
    </source>
</evidence>
<evidence type="ECO:0000256" key="2">
    <source>
        <dbReference type="ARBA" id="ARBA00007362"/>
    </source>
</evidence>
<dbReference type="PANTHER" id="PTHR32322">
    <property type="entry name" value="INNER MEMBRANE TRANSPORTER"/>
    <property type="match status" value="1"/>
</dbReference>
<keyword evidence="3 6" id="KW-0812">Transmembrane</keyword>
<evidence type="ECO:0000313" key="8">
    <source>
        <dbReference type="EMBL" id="WBW50088.1"/>
    </source>
</evidence>
<reference evidence="8 9" key="1">
    <citation type="submission" date="2023-01" db="EMBL/GenBank/DDBJ databases">
        <authorList>
            <person name="Lee S.H."/>
            <person name="Jung H.S."/>
            <person name="Yun J.U."/>
        </authorList>
    </citation>
    <scope>NUCLEOTIDE SEQUENCE [LARGE SCALE GENOMIC DNA]</scope>
    <source>
        <strain evidence="8 9">CBA3646</strain>
    </source>
</reference>
<keyword evidence="5 6" id="KW-0472">Membrane</keyword>
<feature type="transmembrane region" description="Helical" evidence="6">
    <location>
        <begin position="165"/>
        <end position="187"/>
    </location>
</feature>
<gene>
    <name evidence="8" type="ORF">O6R05_00565</name>
</gene>
<dbReference type="InterPro" id="IPR037185">
    <property type="entry name" value="EmrE-like"/>
</dbReference>
<evidence type="ECO:0000256" key="6">
    <source>
        <dbReference type="SAM" id="Phobius"/>
    </source>
</evidence>
<feature type="transmembrane region" description="Helical" evidence="6">
    <location>
        <begin position="256"/>
        <end position="274"/>
    </location>
</feature>
<evidence type="ECO:0000259" key="7">
    <source>
        <dbReference type="Pfam" id="PF00892"/>
    </source>
</evidence>
<dbReference type="Pfam" id="PF00892">
    <property type="entry name" value="EamA"/>
    <property type="match status" value="2"/>
</dbReference>
<feature type="transmembrane region" description="Helical" evidence="6">
    <location>
        <begin position="280"/>
        <end position="297"/>
    </location>
</feature>
<feature type="domain" description="EamA" evidence="7">
    <location>
        <begin position="12"/>
        <end position="150"/>
    </location>
</feature>
<dbReference type="InterPro" id="IPR050638">
    <property type="entry name" value="AA-Vitamin_Transporters"/>
</dbReference>
<dbReference type="RefSeq" id="WP_271191619.1">
    <property type="nucleotide sequence ID" value="NZ_CP115667.1"/>
</dbReference>
<protein>
    <submittedName>
        <fullName evidence="8">DMT family transporter</fullName>
    </submittedName>
</protein>
<sequence length="314" mass="34047">MKSLHRIPNEKMKGYSLSVIGCISWAFSGICGEVLMNAGIPPRLIVSVRLLLSGVVLLFISSFQSNDAVNLLKNKKDLLRVLAFGLGGVFTSQFGYIHAIYYTNAPTATILQFLSSAMLVAVVCLLEKRLPKFIEVSAVILAIFGITVLTTHLNLHTLIIDPSGLFWGFFSAFGVVGYVMLPSQLFLSYNKLSVIGLAMLLAGLLSLPILRPWKLSFTTTPSLLPAWIGIVLIGTIVAYTFFIIGAAILGPTTSGLISGLEAVASVLFSVLLLGASFHPLDLAGMGLVLVSILLLSLRDRPPYRFKRPRRYKSS</sequence>
<feature type="transmembrane region" description="Helical" evidence="6">
    <location>
        <begin position="225"/>
        <end position="249"/>
    </location>
</feature>
<comment type="subcellular location">
    <subcellularLocation>
        <location evidence="1">Membrane</location>
        <topology evidence="1">Multi-pass membrane protein</topology>
    </subcellularLocation>
</comment>
<evidence type="ECO:0000256" key="5">
    <source>
        <dbReference type="ARBA" id="ARBA00023136"/>
    </source>
</evidence>
<dbReference type="EMBL" id="CP115667">
    <property type="protein sequence ID" value="WBW50088.1"/>
    <property type="molecule type" value="Genomic_DNA"/>
</dbReference>
<feature type="transmembrane region" description="Helical" evidence="6">
    <location>
        <begin position="42"/>
        <end position="60"/>
    </location>
</feature>
<evidence type="ECO:0000256" key="1">
    <source>
        <dbReference type="ARBA" id="ARBA00004141"/>
    </source>
</evidence>
<evidence type="ECO:0000256" key="4">
    <source>
        <dbReference type="ARBA" id="ARBA00022989"/>
    </source>
</evidence>
<feature type="transmembrane region" description="Helical" evidence="6">
    <location>
        <begin position="12"/>
        <end position="36"/>
    </location>
</feature>
<dbReference type="PANTHER" id="PTHR32322:SF2">
    <property type="entry name" value="EAMA DOMAIN-CONTAINING PROTEIN"/>
    <property type="match status" value="1"/>
</dbReference>
<feature type="transmembrane region" description="Helical" evidence="6">
    <location>
        <begin position="133"/>
        <end position="153"/>
    </location>
</feature>
<feature type="transmembrane region" description="Helical" evidence="6">
    <location>
        <begin position="194"/>
        <end position="213"/>
    </location>
</feature>
<feature type="transmembrane region" description="Helical" evidence="6">
    <location>
        <begin position="81"/>
        <end position="102"/>
    </location>
</feature>
<keyword evidence="4 6" id="KW-1133">Transmembrane helix</keyword>
<evidence type="ECO:0000313" key="9">
    <source>
        <dbReference type="Proteomes" id="UP001210339"/>
    </source>
</evidence>
<accession>A0ABY7QTH1</accession>
<dbReference type="SUPFAM" id="SSF103481">
    <property type="entry name" value="Multidrug resistance efflux transporter EmrE"/>
    <property type="match status" value="2"/>
</dbReference>
<comment type="similarity">
    <text evidence="2">Belongs to the EamA transporter family.</text>
</comment>
<feature type="domain" description="EamA" evidence="7">
    <location>
        <begin position="163"/>
        <end position="296"/>
    </location>
</feature>
<organism evidence="8 9">
    <name type="scientific">Peptoniphilus equinus</name>
    <dbReference type="NCBI Taxonomy" id="3016343"/>
    <lineage>
        <taxon>Bacteria</taxon>
        <taxon>Bacillati</taxon>
        <taxon>Bacillota</taxon>
        <taxon>Tissierellia</taxon>
        <taxon>Tissierellales</taxon>
        <taxon>Peptoniphilaceae</taxon>
        <taxon>Peptoniphilus</taxon>
    </lineage>
</organism>
<dbReference type="InterPro" id="IPR000620">
    <property type="entry name" value="EamA_dom"/>
</dbReference>